<feature type="region of interest" description="Disordered" evidence="1">
    <location>
        <begin position="22"/>
        <end position="77"/>
    </location>
</feature>
<feature type="region of interest" description="Disordered" evidence="1">
    <location>
        <begin position="136"/>
        <end position="168"/>
    </location>
</feature>
<feature type="compositionally biased region" description="Pro residues" evidence="1">
    <location>
        <begin position="49"/>
        <end position="58"/>
    </location>
</feature>
<reference evidence="2 3" key="1">
    <citation type="submission" date="2023-05" db="EMBL/GenBank/DDBJ databases">
        <title>B98-5 Cell Line De Novo Hybrid Assembly: An Optical Mapping Approach.</title>
        <authorList>
            <person name="Kananen K."/>
            <person name="Auerbach J.A."/>
            <person name="Kautto E."/>
            <person name="Blachly J.S."/>
        </authorList>
    </citation>
    <scope>NUCLEOTIDE SEQUENCE [LARGE SCALE GENOMIC DNA]</scope>
    <source>
        <strain evidence="2">B95-8</strain>
        <tissue evidence="2">Cell line</tissue>
    </source>
</reference>
<accession>A0ABQ9U9Y2</accession>
<comment type="caution">
    <text evidence="2">The sequence shown here is derived from an EMBL/GenBank/DDBJ whole genome shotgun (WGS) entry which is preliminary data.</text>
</comment>
<dbReference type="EMBL" id="JASSZA010000014">
    <property type="protein sequence ID" value="KAK2093852.1"/>
    <property type="molecule type" value="Genomic_DNA"/>
</dbReference>
<evidence type="ECO:0000313" key="2">
    <source>
        <dbReference type="EMBL" id="KAK2093852.1"/>
    </source>
</evidence>
<protein>
    <submittedName>
        <fullName evidence="2">Uncharacterized protein</fullName>
    </submittedName>
</protein>
<gene>
    <name evidence="2" type="ORF">P7K49_027590</name>
</gene>
<organism evidence="2 3">
    <name type="scientific">Saguinus oedipus</name>
    <name type="common">Cotton-top tamarin</name>
    <name type="synonym">Oedipomidas oedipus</name>
    <dbReference type="NCBI Taxonomy" id="9490"/>
    <lineage>
        <taxon>Eukaryota</taxon>
        <taxon>Metazoa</taxon>
        <taxon>Chordata</taxon>
        <taxon>Craniata</taxon>
        <taxon>Vertebrata</taxon>
        <taxon>Euteleostomi</taxon>
        <taxon>Mammalia</taxon>
        <taxon>Eutheria</taxon>
        <taxon>Euarchontoglires</taxon>
        <taxon>Primates</taxon>
        <taxon>Haplorrhini</taxon>
        <taxon>Platyrrhini</taxon>
        <taxon>Cebidae</taxon>
        <taxon>Callitrichinae</taxon>
        <taxon>Saguinus</taxon>
    </lineage>
</organism>
<keyword evidence="3" id="KW-1185">Reference proteome</keyword>
<evidence type="ECO:0000256" key="1">
    <source>
        <dbReference type="SAM" id="MobiDB-lite"/>
    </source>
</evidence>
<proteinExistence type="predicted"/>
<dbReference type="Proteomes" id="UP001266305">
    <property type="component" value="Unassembled WGS sequence"/>
</dbReference>
<evidence type="ECO:0000313" key="3">
    <source>
        <dbReference type="Proteomes" id="UP001266305"/>
    </source>
</evidence>
<name>A0ABQ9U9Y2_SAGOE</name>
<sequence>MEIRPVASQEIICGSVVLSTPLRPPPLTPKATRTLSSPSLQTDGIAATPVPPPPPPKSKPYEGSQRNSTEVGKPQLATMARECRSWQAASGFPGFVVGRFAHRPVTAVDSWLIPETTRERSFQWEGQTFKQMIKLAPPLPVRREAKAPPPPPPKARKSGIPTSEPVSQ</sequence>